<proteinExistence type="predicted"/>
<organism evidence="1 2">
    <name type="scientific">Polyplosphaeria fusca</name>
    <dbReference type="NCBI Taxonomy" id="682080"/>
    <lineage>
        <taxon>Eukaryota</taxon>
        <taxon>Fungi</taxon>
        <taxon>Dikarya</taxon>
        <taxon>Ascomycota</taxon>
        <taxon>Pezizomycotina</taxon>
        <taxon>Dothideomycetes</taxon>
        <taxon>Pleosporomycetidae</taxon>
        <taxon>Pleosporales</taxon>
        <taxon>Tetraplosphaeriaceae</taxon>
        <taxon>Polyplosphaeria</taxon>
    </lineage>
</organism>
<protein>
    <submittedName>
        <fullName evidence="1">Uncharacterized protein</fullName>
    </submittedName>
</protein>
<gene>
    <name evidence="1" type="ORF">EJ04DRAFT_557830</name>
</gene>
<evidence type="ECO:0000313" key="2">
    <source>
        <dbReference type="Proteomes" id="UP000799444"/>
    </source>
</evidence>
<evidence type="ECO:0000313" key="1">
    <source>
        <dbReference type="EMBL" id="KAF2726717.1"/>
    </source>
</evidence>
<dbReference type="Proteomes" id="UP000799444">
    <property type="component" value="Unassembled WGS sequence"/>
</dbReference>
<name>A0A9P4USG7_9PLEO</name>
<sequence length="272" mass="31444">MSIEEQLIVKATDSADCNSLWLYCDSDLTKAEVKKIDTEEPRARSINSFKKDYTGNAEIKVDKLSDKKISTFQLWRQIHTERKAEFVKKKNALAAFNSEISKTIAHRHILAIANNESPYAQLRTLKKLLYPSSTDRQYKLLEKYKKIKKVPRRGDRNLWFEEYIQILREMVAAKMPEVQGTRAQQTFIRELQGIDPAWVANKQQRLINHDIDGKEDDYTSPVELVERYQKFVSKLKPIHTTLGTFATLALVGVDKQHTPDGQKYSCLCGKLH</sequence>
<reference evidence="1" key="1">
    <citation type="journal article" date="2020" name="Stud. Mycol.">
        <title>101 Dothideomycetes genomes: a test case for predicting lifestyles and emergence of pathogens.</title>
        <authorList>
            <person name="Haridas S."/>
            <person name="Albert R."/>
            <person name="Binder M."/>
            <person name="Bloem J."/>
            <person name="Labutti K."/>
            <person name="Salamov A."/>
            <person name="Andreopoulos B."/>
            <person name="Baker S."/>
            <person name="Barry K."/>
            <person name="Bills G."/>
            <person name="Bluhm B."/>
            <person name="Cannon C."/>
            <person name="Castanera R."/>
            <person name="Culley D."/>
            <person name="Daum C."/>
            <person name="Ezra D."/>
            <person name="Gonzalez J."/>
            <person name="Henrissat B."/>
            <person name="Kuo A."/>
            <person name="Liang C."/>
            <person name="Lipzen A."/>
            <person name="Lutzoni F."/>
            <person name="Magnuson J."/>
            <person name="Mondo S."/>
            <person name="Nolan M."/>
            <person name="Ohm R."/>
            <person name="Pangilinan J."/>
            <person name="Park H.-J."/>
            <person name="Ramirez L."/>
            <person name="Alfaro M."/>
            <person name="Sun H."/>
            <person name="Tritt A."/>
            <person name="Yoshinaga Y."/>
            <person name="Zwiers L.-H."/>
            <person name="Turgeon B."/>
            <person name="Goodwin S."/>
            <person name="Spatafora J."/>
            <person name="Crous P."/>
            <person name="Grigoriev I."/>
        </authorList>
    </citation>
    <scope>NUCLEOTIDE SEQUENCE</scope>
    <source>
        <strain evidence="1">CBS 125425</strain>
    </source>
</reference>
<accession>A0A9P4USG7</accession>
<comment type="caution">
    <text evidence="1">The sequence shown here is derived from an EMBL/GenBank/DDBJ whole genome shotgun (WGS) entry which is preliminary data.</text>
</comment>
<dbReference type="OrthoDB" id="3713149at2759"/>
<dbReference type="AlphaFoldDB" id="A0A9P4USG7"/>
<keyword evidence="2" id="KW-1185">Reference proteome</keyword>
<dbReference type="EMBL" id="ML996402">
    <property type="protein sequence ID" value="KAF2726717.1"/>
    <property type="molecule type" value="Genomic_DNA"/>
</dbReference>